<proteinExistence type="predicted"/>
<protein>
    <submittedName>
        <fullName evidence="1">Uncharacterized protein</fullName>
    </submittedName>
</protein>
<organism evidence="2">
    <name type="scientific">Selaginella moellendorffii</name>
    <name type="common">Spikemoss</name>
    <dbReference type="NCBI Taxonomy" id="88036"/>
    <lineage>
        <taxon>Eukaryota</taxon>
        <taxon>Viridiplantae</taxon>
        <taxon>Streptophyta</taxon>
        <taxon>Embryophyta</taxon>
        <taxon>Tracheophyta</taxon>
        <taxon>Lycopodiopsida</taxon>
        <taxon>Selaginellales</taxon>
        <taxon>Selaginellaceae</taxon>
        <taxon>Selaginella</taxon>
    </lineage>
</organism>
<dbReference type="HOGENOM" id="CLU_2175420_0_0_1"/>
<dbReference type="Proteomes" id="UP000001514">
    <property type="component" value="Unassembled WGS sequence"/>
</dbReference>
<dbReference type="AlphaFoldDB" id="D8SWZ3"/>
<gene>
    <name evidence="1" type="ORF">SELMODRAFT_426625</name>
</gene>
<reference evidence="1 2" key="1">
    <citation type="journal article" date="2011" name="Science">
        <title>The Selaginella genome identifies genetic changes associated with the evolution of vascular plants.</title>
        <authorList>
            <person name="Banks J.A."/>
            <person name="Nishiyama T."/>
            <person name="Hasebe M."/>
            <person name="Bowman J.L."/>
            <person name="Gribskov M."/>
            <person name="dePamphilis C."/>
            <person name="Albert V.A."/>
            <person name="Aono N."/>
            <person name="Aoyama T."/>
            <person name="Ambrose B.A."/>
            <person name="Ashton N.W."/>
            <person name="Axtell M.J."/>
            <person name="Barker E."/>
            <person name="Barker M.S."/>
            <person name="Bennetzen J.L."/>
            <person name="Bonawitz N.D."/>
            <person name="Chapple C."/>
            <person name="Cheng C."/>
            <person name="Correa L.G."/>
            <person name="Dacre M."/>
            <person name="DeBarry J."/>
            <person name="Dreyer I."/>
            <person name="Elias M."/>
            <person name="Engstrom E.M."/>
            <person name="Estelle M."/>
            <person name="Feng L."/>
            <person name="Finet C."/>
            <person name="Floyd S.K."/>
            <person name="Frommer W.B."/>
            <person name="Fujita T."/>
            <person name="Gramzow L."/>
            <person name="Gutensohn M."/>
            <person name="Harholt J."/>
            <person name="Hattori M."/>
            <person name="Heyl A."/>
            <person name="Hirai T."/>
            <person name="Hiwatashi Y."/>
            <person name="Ishikawa M."/>
            <person name="Iwata M."/>
            <person name="Karol K.G."/>
            <person name="Koehler B."/>
            <person name="Kolukisaoglu U."/>
            <person name="Kubo M."/>
            <person name="Kurata T."/>
            <person name="Lalonde S."/>
            <person name="Li K."/>
            <person name="Li Y."/>
            <person name="Litt A."/>
            <person name="Lyons E."/>
            <person name="Manning G."/>
            <person name="Maruyama T."/>
            <person name="Michael T.P."/>
            <person name="Mikami K."/>
            <person name="Miyazaki S."/>
            <person name="Morinaga S."/>
            <person name="Murata T."/>
            <person name="Mueller-Roeber B."/>
            <person name="Nelson D.R."/>
            <person name="Obara M."/>
            <person name="Oguri Y."/>
            <person name="Olmstead R.G."/>
            <person name="Onodera N."/>
            <person name="Petersen B.L."/>
            <person name="Pils B."/>
            <person name="Prigge M."/>
            <person name="Rensing S.A."/>
            <person name="Riano-Pachon D.M."/>
            <person name="Roberts A.W."/>
            <person name="Sato Y."/>
            <person name="Scheller H.V."/>
            <person name="Schulz B."/>
            <person name="Schulz C."/>
            <person name="Shakirov E.V."/>
            <person name="Shibagaki N."/>
            <person name="Shinohara N."/>
            <person name="Shippen D.E."/>
            <person name="Soerensen I."/>
            <person name="Sotooka R."/>
            <person name="Sugimoto N."/>
            <person name="Sugita M."/>
            <person name="Sumikawa N."/>
            <person name="Tanurdzic M."/>
            <person name="Theissen G."/>
            <person name="Ulvskov P."/>
            <person name="Wakazuki S."/>
            <person name="Weng J.K."/>
            <person name="Willats W.W."/>
            <person name="Wipf D."/>
            <person name="Wolf P.G."/>
            <person name="Yang L."/>
            <person name="Zimmer A.D."/>
            <person name="Zhu Q."/>
            <person name="Mitros T."/>
            <person name="Hellsten U."/>
            <person name="Loque D."/>
            <person name="Otillar R."/>
            <person name="Salamov A."/>
            <person name="Schmutz J."/>
            <person name="Shapiro H."/>
            <person name="Lindquist E."/>
            <person name="Lucas S."/>
            <person name="Rokhsar D."/>
            <person name="Grigoriev I.V."/>
        </authorList>
    </citation>
    <scope>NUCLEOTIDE SEQUENCE [LARGE SCALE GENOMIC DNA]</scope>
</reference>
<dbReference type="InParanoid" id="D8SWZ3"/>
<sequence>MDSIAAMRNVLRKVVEARIEHLRSGLEYEGEMMKSNPSKKAGGCARSGWKNSAAELKDLEQVGSASSPFYCLHSTYGGHQNAFSAHLHVILYLGKTQTSLRFAFLADLVL</sequence>
<name>D8SWZ3_SELML</name>
<accession>D8SWZ3</accession>
<dbReference type="KEGG" id="smo:SELMODRAFT_426625"/>
<evidence type="ECO:0000313" key="2">
    <source>
        <dbReference type="Proteomes" id="UP000001514"/>
    </source>
</evidence>
<dbReference type="EMBL" id="GL377649">
    <property type="protein sequence ID" value="EFJ11111.1"/>
    <property type="molecule type" value="Genomic_DNA"/>
</dbReference>
<evidence type="ECO:0000313" key="1">
    <source>
        <dbReference type="EMBL" id="EFJ11111.1"/>
    </source>
</evidence>
<keyword evidence="2" id="KW-1185">Reference proteome</keyword>
<dbReference type="Gramene" id="EFJ11111">
    <property type="protein sequence ID" value="EFJ11111"/>
    <property type="gene ID" value="SELMODRAFT_426625"/>
</dbReference>